<keyword evidence="2 4" id="KW-0032">Aminotransferase</keyword>
<sequence length="388" mass="42385">MKIADRIASIPPYLFAELDKRRAQVAARGVDVINLGIGDPDRPTFPGIVERMRQEVVRPEHHAYPAYEGARSFREACATYLSSRFGVDCDPDREIMAAIGSKEAIAHLIWAFVDRGDVALIPDPAYPVVRAHTLFCGGEPYSLPLRAESGFLPDLEAIPAGVARRATILYLNYPNNPTAAVADLAFFERAVDWCRRKDVLLCHDAAYTEITFDGFKAPSVLEVPGAKDVAIEIHSLSKTYNMTGWRIAFAAGSAAAIRALGVIKTNTDSGPFTAVQMAAAEALLGTPPQVLHEQNELYARRRDVMVEALRAAGVDAPRTRGSVYLWCPVPGGESSAAFCGRLLEETGVLVTPGNGYGAEGEGYFRISLTVPDERLREAARRIRDARRR</sequence>
<organism evidence="6 7">
    <name type="scientific">Vulgatibacter incomptus</name>
    <dbReference type="NCBI Taxonomy" id="1391653"/>
    <lineage>
        <taxon>Bacteria</taxon>
        <taxon>Pseudomonadati</taxon>
        <taxon>Myxococcota</taxon>
        <taxon>Myxococcia</taxon>
        <taxon>Myxococcales</taxon>
        <taxon>Cystobacterineae</taxon>
        <taxon>Vulgatibacteraceae</taxon>
        <taxon>Vulgatibacter</taxon>
    </lineage>
</organism>
<dbReference type="Gene3D" id="3.90.1150.10">
    <property type="entry name" value="Aspartate Aminotransferase, domain 1"/>
    <property type="match status" value="1"/>
</dbReference>
<dbReference type="Pfam" id="PF00155">
    <property type="entry name" value="Aminotran_1_2"/>
    <property type="match status" value="1"/>
</dbReference>
<dbReference type="PANTHER" id="PTHR42832:SF3">
    <property type="entry name" value="L-GLUTAMINE--4-(METHYLSULFANYL)-2-OXOBUTANOATE AMINOTRANSFERASE"/>
    <property type="match status" value="1"/>
</dbReference>
<dbReference type="KEGG" id="vin:AKJ08_1843"/>
<evidence type="ECO:0000256" key="4">
    <source>
        <dbReference type="RuleBase" id="RU000481"/>
    </source>
</evidence>
<dbReference type="InterPro" id="IPR015421">
    <property type="entry name" value="PyrdxlP-dep_Trfase_major"/>
</dbReference>
<evidence type="ECO:0000313" key="7">
    <source>
        <dbReference type="Proteomes" id="UP000055590"/>
    </source>
</evidence>
<evidence type="ECO:0000259" key="5">
    <source>
        <dbReference type="Pfam" id="PF00155"/>
    </source>
</evidence>
<dbReference type="STRING" id="1391653.AKJ08_1843"/>
<dbReference type="GO" id="GO:0030170">
    <property type="term" value="F:pyridoxal phosphate binding"/>
    <property type="evidence" value="ECO:0007669"/>
    <property type="project" value="InterPro"/>
</dbReference>
<feature type="domain" description="Aminotransferase class I/classII large" evidence="5">
    <location>
        <begin position="31"/>
        <end position="382"/>
    </location>
</feature>
<keyword evidence="7" id="KW-1185">Reference proteome</keyword>
<comment type="cofactor">
    <cofactor evidence="1 4">
        <name>pyridoxal 5'-phosphate</name>
        <dbReference type="ChEBI" id="CHEBI:597326"/>
    </cofactor>
</comment>
<dbReference type="InterPro" id="IPR004838">
    <property type="entry name" value="NHTrfase_class1_PyrdxlP-BS"/>
</dbReference>
<dbReference type="GO" id="GO:0008483">
    <property type="term" value="F:transaminase activity"/>
    <property type="evidence" value="ECO:0007669"/>
    <property type="project" value="UniProtKB-KW"/>
</dbReference>
<proteinExistence type="inferred from homology"/>
<dbReference type="Proteomes" id="UP000055590">
    <property type="component" value="Chromosome"/>
</dbReference>
<dbReference type="PANTHER" id="PTHR42832">
    <property type="entry name" value="AMINO ACID AMINOTRANSFERASE"/>
    <property type="match status" value="1"/>
</dbReference>
<accession>A0A0K1PDH2</accession>
<evidence type="ECO:0000256" key="2">
    <source>
        <dbReference type="ARBA" id="ARBA00022576"/>
    </source>
</evidence>
<dbReference type="PATRIC" id="fig|1391653.3.peg.1931"/>
<reference evidence="6 7" key="1">
    <citation type="submission" date="2015-08" db="EMBL/GenBank/DDBJ databases">
        <authorList>
            <person name="Babu N.S."/>
            <person name="Beckwith C.J."/>
            <person name="Beseler K.G."/>
            <person name="Brison A."/>
            <person name="Carone J.V."/>
            <person name="Caskin T.P."/>
            <person name="Diamond M."/>
            <person name="Durham M.E."/>
            <person name="Foxe J.M."/>
            <person name="Go M."/>
            <person name="Henderson B.A."/>
            <person name="Jones I.B."/>
            <person name="McGettigan J.A."/>
            <person name="Micheletti S.J."/>
            <person name="Nasrallah M.E."/>
            <person name="Ortiz D."/>
            <person name="Piller C.R."/>
            <person name="Privatt S.R."/>
            <person name="Schneider S.L."/>
            <person name="Sharp S."/>
            <person name="Smith T.C."/>
            <person name="Stanton J.D."/>
            <person name="Ullery H.E."/>
            <person name="Wilson R.J."/>
            <person name="Serrano M.G."/>
            <person name="Buck G."/>
            <person name="Lee V."/>
            <person name="Wang Y."/>
            <person name="Carvalho R."/>
            <person name="Voegtly L."/>
            <person name="Shi R."/>
            <person name="Duckworth R."/>
            <person name="Johnson A."/>
            <person name="Loviza R."/>
            <person name="Walstead R."/>
            <person name="Shah Z."/>
            <person name="Kiflezghi M."/>
            <person name="Wade K."/>
            <person name="Ball S.L."/>
            <person name="Bradley K.W."/>
            <person name="Asai D.J."/>
            <person name="Bowman C.A."/>
            <person name="Russell D.A."/>
            <person name="Pope W.H."/>
            <person name="Jacobs-Sera D."/>
            <person name="Hendrix R.W."/>
            <person name="Hatfull G.F."/>
        </authorList>
    </citation>
    <scope>NUCLEOTIDE SEQUENCE [LARGE SCALE GENOMIC DNA]</scope>
    <source>
        <strain evidence="6 7">DSM 27710</strain>
    </source>
</reference>
<keyword evidence="3 4" id="KW-0808">Transferase</keyword>
<dbReference type="CDD" id="cd00609">
    <property type="entry name" value="AAT_like"/>
    <property type="match status" value="1"/>
</dbReference>
<name>A0A0K1PDH2_9BACT</name>
<dbReference type="InterPro" id="IPR004839">
    <property type="entry name" value="Aminotransferase_I/II_large"/>
</dbReference>
<dbReference type="InterPro" id="IPR015424">
    <property type="entry name" value="PyrdxlP-dep_Trfase"/>
</dbReference>
<dbReference type="NCBIfam" id="NF006756">
    <property type="entry name" value="PRK09276.1"/>
    <property type="match status" value="1"/>
</dbReference>
<comment type="similarity">
    <text evidence="4">Belongs to the class-I pyridoxal-phosphate-dependent aminotransferase family.</text>
</comment>
<dbReference type="InterPro" id="IPR015422">
    <property type="entry name" value="PyrdxlP-dep_Trfase_small"/>
</dbReference>
<dbReference type="EC" id="2.6.1.-" evidence="4"/>
<dbReference type="RefSeq" id="WP_050725761.1">
    <property type="nucleotide sequence ID" value="NZ_CP012332.1"/>
</dbReference>
<dbReference type="EMBL" id="CP012332">
    <property type="protein sequence ID" value="AKU91456.1"/>
    <property type="molecule type" value="Genomic_DNA"/>
</dbReference>
<evidence type="ECO:0000313" key="6">
    <source>
        <dbReference type="EMBL" id="AKU91456.1"/>
    </source>
</evidence>
<evidence type="ECO:0000256" key="3">
    <source>
        <dbReference type="ARBA" id="ARBA00022679"/>
    </source>
</evidence>
<dbReference type="AlphaFoldDB" id="A0A0K1PDH2"/>
<dbReference type="SUPFAM" id="SSF53383">
    <property type="entry name" value="PLP-dependent transferases"/>
    <property type="match status" value="1"/>
</dbReference>
<dbReference type="OrthoDB" id="9804474at2"/>
<dbReference type="Gene3D" id="3.40.640.10">
    <property type="entry name" value="Type I PLP-dependent aspartate aminotransferase-like (Major domain)"/>
    <property type="match status" value="1"/>
</dbReference>
<dbReference type="InterPro" id="IPR050881">
    <property type="entry name" value="LL-DAP_aminotransferase"/>
</dbReference>
<protein>
    <recommendedName>
        <fullName evidence="4">Aminotransferase</fullName>
        <ecNumber evidence="4">2.6.1.-</ecNumber>
    </recommendedName>
</protein>
<gene>
    <name evidence="6" type="ORF">AKJ08_1843</name>
</gene>
<dbReference type="PROSITE" id="PS00105">
    <property type="entry name" value="AA_TRANSFER_CLASS_1"/>
    <property type="match status" value="1"/>
</dbReference>
<evidence type="ECO:0000256" key="1">
    <source>
        <dbReference type="ARBA" id="ARBA00001933"/>
    </source>
</evidence>